<gene>
    <name evidence="1" type="ORF">OVA965_LOCUS39911</name>
    <name evidence="2" type="ORF">TMI583_LOCUS41293</name>
</gene>
<sequence length="74" mass="8319">ECSLCEDPECANVLNSLGRVSFAKDDNDEAIDHCSKSMKLFKSKMLFDHPAVADNYEVFGNIYKKNGQNLLAFE</sequence>
<comment type="caution">
    <text evidence="1">The sequence shown here is derived from an EMBL/GenBank/DDBJ whole genome shotgun (WGS) entry which is preliminary data.</text>
</comment>
<dbReference type="Proteomes" id="UP000677228">
    <property type="component" value="Unassembled WGS sequence"/>
</dbReference>
<name>A0A8S2FU64_9BILA</name>
<organism evidence="1 3">
    <name type="scientific">Didymodactylos carnosus</name>
    <dbReference type="NCBI Taxonomy" id="1234261"/>
    <lineage>
        <taxon>Eukaryota</taxon>
        <taxon>Metazoa</taxon>
        <taxon>Spiralia</taxon>
        <taxon>Gnathifera</taxon>
        <taxon>Rotifera</taxon>
        <taxon>Eurotatoria</taxon>
        <taxon>Bdelloidea</taxon>
        <taxon>Philodinida</taxon>
        <taxon>Philodinidae</taxon>
        <taxon>Didymodactylos</taxon>
    </lineage>
</organism>
<accession>A0A8S2FU64</accession>
<feature type="non-terminal residue" evidence="1">
    <location>
        <position position="1"/>
    </location>
</feature>
<dbReference type="EMBL" id="CAJNOK010042297">
    <property type="protein sequence ID" value="CAF1563044.1"/>
    <property type="molecule type" value="Genomic_DNA"/>
</dbReference>
<dbReference type="Proteomes" id="UP000682733">
    <property type="component" value="Unassembled WGS sequence"/>
</dbReference>
<dbReference type="SUPFAM" id="SSF48452">
    <property type="entry name" value="TPR-like"/>
    <property type="match status" value="1"/>
</dbReference>
<evidence type="ECO:0000313" key="3">
    <source>
        <dbReference type="Proteomes" id="UP000677228"/>
    </source>
</evidence>
<evidence type="ECO:0000313" key="2">
    <source>
        <dbReference type="EMBL" id="CAF4355379.1"/>
    </source>
</evidence>
<protein>
    <submittedName>
        <fullName evidence="1">Uncharacterized protein</fullName>
    </submittedName>
</protein>
<dbReference type="EMBL" id="CAJOBA010064963">
    <property type="protein sequence ID" value="CAF4355379.1"/>
    <property type="molecule type" value="Genomic_DNA"/>
</dbReference>
<reference evidence="1" key="1">
    <citation type="submission" date="2021-02" db="EMBL/GenBank/DDBJ databases">
        <authorList>
            <person name="Nowell W R."/>
        </authorList>
    </citation>
    <scope>NUCLEOTIDE SEQUENCE</scope>
</reference>
<evidence type="ECO:0000313" key="1">
    <source>
        <dbReference type="EMBL" id="CAF1563044.1"/>
    </source>
</evidence>
<dbReference type="AlphaFoldDB" id="A0A8S2FU64"/>
<dbReference type="Gene3D" id="1.25.40.10">
    <property type="entry name" value="Tetratricopeptide repeat domain"/>
    <property type="match status" value="1"/>
</dbReference>
<proteinExistence type="predicted"/>
<dbReference type="InterPro" id="IPR011990">
    <property type="entry name" value="TPR-like_helical_dom_sf"/>
</dbReference>